<comment type="caution">
    <text evidence="1">The sequence shown here is derived from an EMBL/GenBank/DDBJ whole genome shotgun (WGS) entry which is preliminary data.</text>
</comment>
<evidence type="ECO:0000313" key="2">
    <source>
        <dbReference type="Proteomes" id="UP001549104"/>
    </source>
</evidence>
<keyword evidence="2" id="KW-1185">Reference proteome</keyword>
<organism evidence="1 2">
    <name type="scientific">Sporosarcina psychrophila</name>
    <name type="common">Bacillus psychrophilus</name>
    <dbReference type="NCBI Taxonomy" id="1476"/>
    <lineage>
        <taxon>Bacteria</taxon>
        <taxon>Bacillati</taxon>
        <taxon>Bacillota</taxon>
        <taxon>Bacilli</taxon>
        <taxon>Bacillales</taxon>
        <taxon>Caryophanaceae</taxon>
        <taxon>Sporosarcina</taxon>
    </lineage>
</organism>
<protein>
    <submittedName>
        <fullName evidence="1">Competence protein ComFB</fullName>
    </submittedName>
</protein>
<proteinExistence type="predicted"/>
<accession>A0ABV2K3Y1</accession>
<reference evidence="1 2" key="1">
    <citation type="submission" date="2024-06" db="EMBL/GenBank/DDBJ databases">
        <title>Sorghum-associated microbial communities from plants grown in Nebraska, USA.</title>
        <authorList>
            <person name="Schachtman D."/>
        </authorList>
    </citation>
    <scope>NUCLEOTIDE SEQUENCE [LARGE SCALE GENOMIC DNA]</scope>
    <source>
        <strain evidence="1 2">1288</strain>
    </source>
</reference>
<gene>
    <name evidence="1" type="ORF">ABIC55_000865</name>
</gene>
<evidence type="ECO:0000313" key="1">
    <source>
        <dbReference type="EMBL" id="MET3655781.1"/>
    </source>
</evidence>
<dbReference type="InterPro" id="IPR019657">
    <property type="entry name" value="ComFB"/>
</dbReference>
<name>A0ABV2K3Y1_SPOPS</name>
<sequence length="112" mass="12876">MKHIYQQLEREKMALYNVMEEIVRDVLLQYKDQLQLTCQCERCFNDIMAIALNELPPRYIANEEYGPYVRAAHVADRQGATNIILIVTKAATFVSNNPRCPVMNPVTSKTTV</sequence>
<dbReference type="RefSeq" id="WP_354312267.1">
    <property type="nucleotide sequence ID" value="NZ_JBEPME010000001.1"/>
</dbReference>
<dbReference type="Pfam" id="PF10719">
    <property type="entry name" value="ComFB"/>
    <property type="match status" value="1"/>
</dbReference>
<dbReference type="EMBL" id="JBEPME010000001">
    <property type="protein sequence ID" value="MET3655781.1"/>
    <property type="molecule type" value="Genomic_DNA"/>
</dbReference>
<dbReference type="Proteomes" id="UP001549104">
    <property type="component" value="Unassembled WGS sequence"/>
</dbReference>